<dbReference type="Pfam" id="PF13650">
    <property type="entry name" value="Asp_protease_2"/>
    <property type="match status" value="1"/>
</dbReference>
<proteinExistence type="predicted"/>
<dbReference type="AlphaFoldDB" id="A0A8J5QFX3"/>
<feature type="domain" description="Integrase zinc-binding" evidence="1">
    <location>
        <begin position="52"/>
        <end position="100"/>
    </location>
</feature>
<organism evidence="2 3">
    <name type="scientific">[Candida] subhashii</name>
    <dbReference type="NCBI Taxonomy" id="561895"/>
    <lineage>
        <taxon>Eukaryota</taxon>
        <taxon>Fungi</taxon>
        <taxon>Dikarya</taxon>
        <taxon>Ascomycota</taxon>
        <taxon>Saccharomycotina</taxon>
        <taxon>Pichiomycetes</taxon>
        <taxon>Debaryomycetaceae</taxon>
        <taxon>Spathaspora</taxon>
    </lineage>
</organism>
<evidence type="ECO:0000313" key="3">
    <source>
        <dbReference type="Proteomes" id="UP000694255"/>
    </source>
</evidence>
<dbReference type="CDD" id="cd00303">
    <property type="entry name" value="retropepsin_like"/>
    <property type="match status" value="1"/>
</dbReference>
<comment type="caution">
    <text evidence="2">The sequence shown here is derived from an EMBL/GenBank/DDBJ whole genome shotgun (WGS) entry which is preliminary data.</text>
</comment>
<dbReference type="Proteomes" id="UP000694255">
    <property type="component" value="Unassembled WGS sequence"/>
</dbReference>
<evidence type="ECO:0000259" key="1">
    <source>
        <dbReference type="Pfam" id="PF17921"/>
    </source>
</evidence>
<keyword evidence="3" id="KW-1185">Reference proteome</keyword>
<accession>A0A8J5QFX3</accession>
<dbReference type="GeneID" id="73472479"/>
<dbReference type="Pfam" id="PF17921">
    <property type="entry name" value="Integrase_H2C2"/>
    <property type="match status" value="1"/>
</dbReference>
<sequence length="406" mass="45716">MTPCQPPWKPRPSQISGLTEGNWNEFSWVTLPFVVEIGSGSGPVVLDTGSIKQIREVVRDDRGHLKQQNAYNYISSMYFIVNLHEYLQAFIKSCDTCQKVGVEACAMSELSGTAIADFLYRDLICRFGYFTKLKTDNGKEYVNEVADQLLYDYGITHLKSIEHHHQGKSYQIAACAFGLLLSIWPKEVDVARFIGNIPVRLKIDNGSQATLINPKTIVGLNLEIKQLKFPVSMKAANQMESTLKKYVDTMLIIEGIELQVSMFLHDNTPVGSVLLGTNFQDKYKLSLVHNPESVDKEGFIYYGGKLRRIPVVSVKPSDNIDVEPAEIVEISNNDKLKIILNEVVNKPPKAEGDYFIRKLGDIESVFYLEGGSPGRLKPEVHPLVKINLGTHEPWRLKTFYWGTKAT</sequence>
<dbReference type="InterPro" id="IPR041588">
    <property type="entry name" value="Integrase_H2C2"/>
</dbReference>
<evidence type="ECO:0000313" key="2">
    <source>
        <dbReference type="EMBL" id="KAG7660862.1"/>
    </source>
</evidence>
<dbReference type="RefSeq" id="XP_049261095.1">
    <property type="nucleotide sequence ID" value="XM_049409771.1"/>
</dbReference>
<reference evidence="2 3" key="1">
    <citation type="journal article" date="2021" name="DNA Res.">
        <title>Genome analysis of Candida subhashii reveals its hybrid nature and dual mitochondrial genome conformations.</title>
        <authorList>
            <person name="Mixao V."/>
            <person name="Hegedusova E."/>
            <person name="Saus E."/>
            <person name="Pryszcz L.P."/>
            <person name="Cillingova A."/>
            <person name="Nosek J."/>
            <person name="Gabaldon T."/>
        </authorList>
    </citation>
    <scope>NUCLEOTIDE SEQUENCE [LARGE SCALE GENOMIC DNA]</scope>
    <source>
        <strain evidence="2 3">CBS 10753</strain>
    </source>
</reference>
<gene>
    <name evidence="2" type="ORF">J8A68_005679</name>
</gene>
<dbReference type="EMBL" id="JAGSYN010000273">
    <property type="protein sequence ID" value="KAG7660862.1"/>
    <property type="molecule type" value="Genomic_DNA"/>
</dbReference>
<name>A0A8J5QFX3_9ASCO</name>
<protein>
    <recommendedName>
        <fullName evidence="1">Integrase zinc-binding domain-containing protein</fullName>
    </recommendedName>
</protein>
<dbReference type="OrthoDB" id="446925at2759"/>